<keyword evidence="2" id="KW-0805">Transcription regulation</keyword>
<keyword evidence="3" id="KW-0238">DNA-binding</keyword>
<dbReference type="SUPFAM" id="SSF57959">
    <property type="entry name" value="Leucine zipper domain"/>
    <property type="match status" value="1"/>
</dbReference>
<comment type="subcellular location">
    <subcellularLocation>
        <location evidence="1">Nucleus</location>
    </subcellularLocation>
</comment>
<dbReference type="PROSITE" id="PS50217">
    <property type="entry name" value="BZIP"/>
    <property type="match status" value="1"/>
</dbReference>
<dbReference type="Proteomes" id="UP000596660">
    <property type="component" value="Unplaced"/>
</dbReference>
<name>A0A803LV99_CHEQI</name>
<dbReference type="InterPro" id="IPR004827">
    <property type="entry name" value="bZIP"/>
</dbReference>
<dbReference type="Pfam" id="PF00170">
    <property type="entry name" value="bZIP_1"/>
    <property type="match status" value="1"/>
</dbReference>
<dbReference type="InterPro" id="IPR046347">
    <property type="entry name" value="bZIP_sf"/>
</dbReference>
<evidence type="ECO:0000256" key="5">
    <source>
        <dbReference type="ARBA" id="ARBA00023242"/>
    </source>
</evidence>
<dbReference type="InterPro" id="IPR044759">
    <property type="entry name" value="bZIP_RF2"/>
</dbReference>
<feature type="region of interest" description="Disordered" evidence="6">
    <location>
        <begin position="223"/>
        <end position="276"/>
    </location>
</feature>
<dbReference type="GO" id="GO:0005634">
    <property type="term" value="C:nucleus"/>
    <property type="evidence" value="ECO:0007669"/>
    <property type="project" value="UniProtKB-SubCell"/>
</dbReference>
<sequence>MEGSDETGVMQRIQSSFGNCSSSVYKQSVNQLGISGQMQNLSVLEGINQSNYSVNSSNSKRPAGIPPSHPHSISPRIAPQQVGGSQNFSSGPTHSRSLSQSSFFSFDNLPPLSPTVFREAGVPNSGCNEVSVEEKDGGFKGGSGVYVNEGLPPRRGHRRSNSDVPLGFASSGKAPLVLKREADWGGAAGNAGGEGGGERKSEGEVVDDLFSAYMNLDNLDALNSSSMEDKDMDSRASGTRTNDSSENEVESSIAGNSHGVHGATSKRGKRCATGDIAPTGRHFRSLSMDSFMGNLNFSDESPKLPPSPGIRSAQHSPSNSFDGNNSQFSLEFANGDFSPAELKKIMANEKLAEIAMSDPKRVKRILANRQSAARSKERKLRYIAELEHKVQTLQTEATTLSAQLTHLQRDSAGLTSQNNELKFRLQAMEQQAQLRDALNEALSAEVQRLKIEAGELRGDTPQNCLPHQSTESQQDAKAPKS</sequence>
<dbReference type="GO" id="GO:0003700">
    <property type="term" value="F:DNA-binding transcription factor activity"/>
    <property type="evidence" value="ECO:0007669"/>
    <property type="project" value="InterPro"/>
</dbReference>
<feature type="region of interest" description="Disordered" evidence="6">
    <location>
        <begin position="52"/>
        <end position="99"/>
    </location>
</feature>
<protein>
    <recommendedName>
        <fullName evidence="7">BZIP domain-containing protein</fullName>
    </recommendedName>
</protein>
<evidence type="ECO:0000256" key="6">
    <source>
        <dbReference type="SAM" id="MobiDB-lite"/>
    </source>
</evidence>
<evidence type="ECO:0000313" key="8">
    <source>
        <dbReference type="EnsemblPlants" id="AUR62019143-RA:cds"/>
    </source>
</evidence>
<feature type="compositionally biased region" description="Polar residues" evidence="6">
    <location>
        <begin position="460"/>
        <end position="475"/>
    </location>
</feature>
<accession>A0A803LV99</accession>
<dbReference type="Gene3D" id="1.20.5.170">
    <property type="match status" value="1"/>
</dbReference>
<keyword evidence="5" id="KW-0539">Nucleus</keyword>
<dbReference type="GO" id="GO:0003677">
    <property type="term" value="F:DNA binding"/>
    <property type="evidence" value="ECO:0007669"/>
    <property type="project" value="UniProtKB-KW"/>
</dbReference>
<evidence type="ECO:0000256" key="2">
    <source>
        <dbReference type="ARBA" id="ARBA00023015"/>
    </source>
</evidence>
<dbReference type="AlphaFoldDB" id="A0A803LV99"/>
<dbReference type="EnsemblPlants" id="AUR62019143-RA">
    <property type="protein sequence ID" value="AUR62019143-RA:cds"/>
    <property type="gene ID" value="AUR62019143"/>
</dbReference>
<feature type="domain" description="BZIP" evidence="7">
    <location>
        <begin position="358"/>
        <end position="421"/>
    </location>
</feature>
<organism evidence="8 9">
    <name type="scientific">Chenopodium quinoa</name>
    <name type="common">Quinoa</name>
    <dbReference type="NCBI Taxonomy" id="63459"/>
    <lineage>
        <taxon>Eukaryota</taxon>
        <taxon>Viridiplantae</taxon>
        <taxon>Streptophyta</taxon>
        <taxon>Embryophyta</taxon>
        <taxon>Tracheophyta</taxon>
        <taxon>Spermatophyta</taxon>
        <taxon>Magnoliopsida</taxon>
        <taxon>eudicotyledons</taxon>
        <taxon>Gunneridae</taxon>
        <taxon>Pentapetalae</taxon>
        <taxon>Caryophyllales</taxon>
        <taxon>Chenopodiaceae</taxon>
        <taxon>Chenopodioideae</taxon>
        <taxon>Atripliceae</taxon>
        <taxon>Chenopodium</taxon>
    </lineage>
</organism>
<keyword evidence="9" id="KW-1185">Reference proteome</keyword>
<reference evidence="8" key="2">
    <citation type="submission" date="2021-03" db="UniProtKB">
        <authorList>
            <consortium name="EnsemblPlants"/>
        </authorList>
    </citation>
    <scope>IDENTIFICATION</scope>
</reference>
<evidence type="ECO:0000256" key="1">
    <source>
        <dbReference type="ARBA" id="ARBA00004123"/>
    </source>
</evidence>
<dbReference type="PANTHER" id="PTHR13690">
    <property type="entry name" value="TRANSCRIPTION FACTOR POSF21-RELATED"/>
    <property type="match status" value="1"/>
</dbReference>
<dbReference type="FunFam" id="1.20.5.170:FF:000009">
    <property type="entry name" value="probable transcription factor PosF21"/>
    <property type="match status" value="1"/>
</dbReference>
<feature type="compositionally biased region" description="Low complexity" evidence="6">
    <location>
        <begin position="52"/>
        <end position="63"/>
    </location>
</feature>
<feature type="region of interest" description="Disordered" evidence="6">
    <location>
        <begin position="141"/>
        <end position="167"/>
    </location>
</feature>
<dbReference type="Gramene" id="AUR62019143-RA">
    <property type="protein sequence ID" value="AUR62019143-RA:cds"/>
    <property type="gene ID" value="AUR62019143"/>
</dbReference>
<evidence type="ECO:0000313" key="9">
    <source>
        <dbReference type="Proteomes" id="UP000596660"/>
    </source>
</evidence>
<feature type="compositionally biased region" description="Polar residues" evidence="6">
    <location>
        <begin position="82"/>
        <end position="94"/>
    </location>
</feature>
<feature type="region of interest" description="Disordered" evidence="6">
    <location>
        <begin position="453"/>
        <end position="481"/>
    </location>
</feature>
<keyword evidence="4" id="KW-0804">Transcription</keyword>
<dbReference type="SMART" id="SM00338">
    <property type="entry name" value="BRLZ"/>
    <property type="match status" value="1"/>
</dbReference>
<dbReference type="CDD" id="cd14703">
    <property type="entry name" value="bZIP_plant_RF2"/>
    <property type="match status" value="1"/>
</dbReference>
<evidence type="ECO:0000259" key="7">
    <source>
        <dbReference type="PROSITE" id="PS50217"/>
    </source>
</evidence>
<dbReference type="OMA" id="DMIHRHH"/>
<feature type="region of interest" description="Disordered" evidence="6">
    <location>
        <begin position="297"/>
        <end position="322"/>
    </location>
</feature>
<evidence type="ECO:0000256" key="4">
    <source>
        <dbReference type="ARBA" id="ARBA00023163"/>
    </source>
</evidence>
<feature type="compositionally biased region" description="Polar residues" evidence="6">
    <location>
        <begin position="313"/>
        <end position="322"/>
    </location>
</feature>
<feature type="compositionally biased region" description="Low complexity" evidence="6">
    <location>
        <begin position="70"/>
        <end position="79"/>
    </location>
</feature>
<proteinExistence type="predicted"/>
<reference evidence="8" key="1">
    <citation type="journal article" date="2017" name="Nature">
        <title>The genome of Chenopodium quinoa.</title>
        <authorList>
            <person name="Jarvis D.E."/>
            <person name="Ho Y.S."/>
            <person name="Lightfoot D.J."/>
            <person name="Schmoeckel S.M."/>
            <person name="Li B."/>
            <person name="Borm T.J.A."/>
            <person name="Ohyanagi H."/>
            <person name="Mineta K."/>
            <person name="Michell C.T."/>
            <person name="Saber N."/>
            <person name="Kharbatia N.M."/>
            <person name="Rupper R.R."/>
            <person name="Sharp A.R."/>
            <person name="Dally N."/>
            <person name="Boughton B.A."/>
            <person name="Woo Y.H."/>
            <person name="Gao G."/>
            <person name="Schijlen E.G.W.M."/>
            <person name="Guo X."/>
            <person name="Momin A.A."/>
            <person name="Negrao S."/>
            <person name="Al-Babili S."/>
            <person name="Gehring C."/>
            <person name="Roessner U."/>
            <person name="Jung C."/>
            <person name="Murphy K."/>
            <person name="Arold S.T."/>
            <person name="Gojobori T."/>
            <person name="van der Linden C.G."/>
            <person name="van Loo E.N."/>
            <person name="Jellen E.N."/>
            <person name="Maughan P.J."/>
            <person name="Tester M."/>
        </authorList>
    </citation>
    <scope>NUCLEOTIDE SEQUENCE [LARGE SCALE GENOMIC DNA]</scope>
    <source>
        <strain evidence="8">cv. PI 614886</strain>
    </source>
</reference>
<dbReference type="PANTHER" id="PTHR13690:SF80">
    <property type="entry name" value="BZIP TRANSCRIPTION FACTOR FAMILY PROTEIN-RELATED"/>
    <property type="match status" value="1"/>
</dbReference>
<evidence type="ECO:0000256" key="3">
    <source>
        <dbReference type="ARBA" id="ARBA00023125"/>
    </source>
</evidence>